<evidence type="ECO:0000313" key="2">
    <source>
        <dbReference type="Proteomes" id="UP000001542"/>
    </source>
</evidence>
<dbReference type="VEuPathDB" id="TrichDB:TVAGG3_0665550"/>
<keyword evidence="2" id="KW-1185">Reference proteome</keyword>
<dbReference type="RefSeq" id="XP_001330192.1">
    <property type="nucleotide sequence ID" value="XM_001330157.1"/>
</dbReference>
<proteinExistence type="predicted"/>
<protein>
    <submittedName>
        <fullName evidence="1">Uncharacterized protein</fullName>
    </submittedName>
</protein>
<evidence type="ECO:0000313" key="1">
    <source>
        <dbReference type="EMBL" id="EAY01334.1"/>
    </source>
</evidence>
<name>A2F1A5_TRIV3</name>
<dbReference type="EMBL" id="DS113571">
    <property type="protein sequence ID" value="EAY01334.1"/>
    <property type="molecule type" value="Genomic_DNA"/>
</dbReference>
<dbReference type="KEGG" id="tva:4759160"/>
<gene>
    <name evidence="1" type="ORF">TVAG_407630</name>
</gene>
<dbReference type="Proteomes" id="UP000001542">
    <property type="component" value="Unassembled WGS sequence"/>
</dbReference>
<dbReference type="VEuPathDB" id="TrichDB:TVAG_407630"/>
<reference evidence="1" key="1">
    <citation type="submission" date="2006-10" db="EMBL/GenBank/DDBJ databases">
        <authorList>
            <person name="Amadeo P."/>
            <person name="Zhao Q."/>
            <person name="Wortman J."/>
            <person name="Fraser-Liggett C."/>
            <person name="Carlton J."/>
        </authorList>
    </citation>
    <scope>NUCLEOTIDE SEQUENCE</scope>
    <source>
        <strain evidence="1">G3</strain>
    </source>
</reference>
<sequence length="606" mass="69596">MKKYSEGTQPADATYFFDSTFRNTNPFSVDIPVSNYAVGIYKIYFRGIRDGSYGTIYGLRIKVLPYQSAVIKSVNMIRTTYKPSFDSQIDFDVTFSYWANKPFNFSYSFNSSNYTNTKTVSLTTDTETKSFSIALPNLNIGQHYIYLKTYTTTGKTSTSSISFNIVENSIPEILFSTSLTSSNPDIYYAGITNSITLSYSIRDTNGRLSFAYSMDNGAVTKLDNIYTIIDTNWHLKSNSISISSLSPSDDIVHSISFYLIDDTTQESTHQQYYFKYIYKPEIRFNGEIKTPLTFNVDKTINISLIYHDQRGSETFKFITSIYENSNFVSEEQSSSFNIDSASDISKSIPINISKLTYETQYTMKIKSRNSKYVESDEITSQFIIQLSSPIIEISTEPLSSYALNKDQSIYITGNIEDTNFGVVSLEYKYNNDNDFIQFNSINIVDIDESKFFSNYIPIKQSLSKGDHIITIRAIDSYNKFDLKVFSFKIILSKPEIVEFSVMRESNIYVNKVNTQIPINLSFVDYNGNVNLDIKYQFDNSEIITIQTIKIRNTSIINYKNDIPLPSLAEKDHTLFIFLEDSSGMTFLFRNYQFDFKYNQTEIQINQ</sequence>
<reference evidence="1" key="2">
    <citation type="journal article" date="2007" name="Science">
        <title>Draft genome sequence of the sexually transmitted pathogen Trichomonas vaginalis.</title>
        <authorList>
            <person name="Carlton J.M."/>
            <person name="Hirt R.P."/>
            <person name="Silva J.C."/>
            <person name="Delcher A.L."/>
            <person name="Schatz M."/>
            <person name="Zhao Q."/>
            <person name="Wortman J.R."/>
            <person name="Bidwell S.L."/>
            <person name="Alsmark U.C.M."/>
            <person name="Besteiro S."/>
            <person name="Sicheritz-Ponten T."/>
            <person name="Noel C.J."/>
            <person name="Dacks J.B."/>
            <person name="Foster P.G."/>
            <person name="Simillion C."/>
            <person name="Van de Peer Y."/>
            <person name="Miranda-Saavedra D."/>
            <person name="Barton G.J."/>
            <person name="Westrop G.D."/>
            <person name="Mueller S."/>
            <person name="Dessi D."/>
            <person name="Fiori P.L."/>
            <person name="Ren Q."/>
            <person name="Paulsen I."/>
            <person name="Zhang H."/>
            <person name="Bastida-Corcuera F.D."/>
            <person name="Simoes-Barbosa A."/>
            <person name="Brown M.T."/>
            <person name="Hayes R.D."/>
            <person name="Mukherjee M."/>
            <person name="Okumura C.Y."/>
            <person name="Schneider R."/>
            <person name="Smith A.J."/>
            <person name="Vanacova S."/>
            <person name="Villalvazo M."/>
            <person name="Haas B.J."/>
            <person name="Pertea M."/>
            <person name="Feldblyum T.V."/>
            <person name="Utterback T.R."/>
            <person name="Shu C.L."/>
            <person name="Osoegawa K."/>
            <person name="de Jong P.J."/>
            <person name="Hrdy I."/>
            <person name="Horvathova L."/>
            <person name="Zubacova Z."/>
            <person name="Dolezal P."/>
            <person name="Malik S.B."/>
            <person name="Logsdon J.M. Jr."/>
            <person name="Henze K."/>
            <person name="Gupta A."/>
            <person name="Wang C.C."/>
            <person name="Dunne R.L."/>
            <person name="Upcroft J.A."/>
            <person name="Upcroft P."/>
            <person name="White O."/>
            <person name="Salzberg S.L."/>
            <person name="Tang P."/>
            <person name="Chiu C.-H."/>
            <person name="Lee Y.-S."/>
            <person name="Embley T.M."/>
            <person name="Coombs G.H."/>
            <person name="Mottram J.C."/>
            <person name="Tachezy J."/>
            <person name="Fraser-Liggett C.M."/>
            <person name="Johnson P.J."/>
        </authorList>
    </citation>
    <scope>NUCLEOTIDE SEQUENCE [LARGE SCALE GENOMIC DNA]</scope>
    <source>
        <strain evidence="1">G3</strain>
    </source>
</reference>
<accession>A2F1A5</accession>
<organism evidence="1 2">
    <name type="scientific">Trichomonas vaginalis (strain ATCC PRA-98 / G3)</name>
    <dbReference type="NCBI Taxonomy" id="412133"/>
    <lineage>
        <taxon>Eukaryota</taxon>
        <taxon>Metamonada</taxon>
        <taxon>Parabasalia</taxon>
        <taxon>Trichomonadida</taxon>
        <taxon>Trichomonadidae</taxon>
        <taxon>Trichomonas</taxon>
    </lineage>
</organism>
<dbReference type="InParanoid" id="A2F1A5"/>
<dbReference type="AlphaFoldDB" id="A2F1A5"/>